<protein>
    <recommendedName>
        <fullName evidence="4">DUF2306 domain-containing protein</fullName>
    </recommendedName>
</protein>
<feature type="transmembrane region" description="Helical" evidence="1">
    <location>
        <begin position="206"/>
        <end position="227"/>
    </location>
</feature>
<feature type="transmembrane region" description="Helical" evidence="1">
    <location>
        <begin position="177"/>
        <end position="194"/>
    </location>
</feature>
<dbReference type="RefSeq" id="WP_147088647.1">
    <property type="nucleotide sequence ID" value="NZ_BAABJD010000002.1"/>
</dbReference>
<keyword evidence="1" id="KW-0812">Transmembrane</keyword>
<feature type="transmembrane region" description="Helical" evidence="1">
    <location>
        <begin position="140"/>
        <end position="157"/>
    </location>
</feature>
<dbReference type="KEGG" id="ngf:FRF71_00175"/>
<gene>
    <name evidence="2" type="ORF">FRF71_00175</name>
</gene>
<keyword evidence="1" id="KW-1133">Transmembrane helix</keyword>
<sequence length="273" mass="29540">MPMRRAHFWVLVMLVVTVIAFWPGYFSKLGGAKYHIHIHALGAVLWTMLVAGQSWSIASGQRSLHRTAGLASFVVFPLFLVGGMLSYQAEAIPLVATPDSPDNLFIGPFGFFDGLANIGFAVLVHGGLKYRRNVQLHARYMVATLLFLVCPLLFRVLPRLLPILDSSTPETAARFAYAMAAGNLGALLLAVWLWRQTPKWGRPFVIASGFIIAQQVLFSTVGTTVAWTDLFARIVGVNTGLLVIGTVAASAAILWHGWTAGNAPVRQAAAAAE</sequence>
<feature type="transmembrane region" description="Helical" evidence="1">
    <location>
        <begin position="109"/>
        <end position="128"/>
    </location>
</feature>
<keyword evidence="3" id="KW-1185">Reference proteome</keyword>
<accession>A0A5B8RYJ6</accession>
<keyword evidence="1" id="KW-0472">Membrane</keyword>
<dbReference type="EMBL" id="CP042345">
    <property type="protein sequence ID" value="QEA14666.1"/>
    <property type="molecule type" value="Genomic_DNA"/>
</dbReference>
<feature type="transmembrane region" description="Helical" evidence="1">
    <location>
        <begin position="38"/>
        <end position="58"/>
    </location>
</feature>
<dbReference type="AlphaFoldDB" id="A0A5B8RYJ6"/>
<dbReference type="Proteomes" id="UP000321172">
    <property type="component" value="Chromosome"/>
</dbReference>
<feature type="transmembrane region" description="Helical" evidence="1">
    <location>
        <begin position="7"/>
        <end position="26"/>
    </location>
</feature>
<dbReference type="OrthoDB" id="648493at2"/>
<reference evidence="2 3" key="1">
    <citation type="journal article" date="2013" name="J. Microbiol. Biotechnol.">
        <title>Novosphingobium ginsenosidimutans sp. nov., with the ability to convert ginsenoside.</title>
        <authorList>
            <person name="Kim J.K."/>
            <person name="He D."/>
            <person name="Liu Q.M."/>
            <person name="Park H.Y."/>
            <person name="Jung M.S."/>
            <person name="Yoon M.H."/>
            <person name="Kim S.C."/>
            <person name="Im W.T."/>
        </authorList>
    </citation>
    <scope>NUCLEOTIDE SEQUENCE [LARGE SCALE GENOMIC DNA]</scope>
    <source>
        <strain evidence="2 3">FW-6</strain>
    </source>
</reference>
<evidence type="ECO:0000313" key="2">
    <source>
        <dbReference type="EMBL" id="QEA14666.1"/>
    </source>
</evidence>
<proteinExistence type="predicted"/>
<evidence type="ECO:0000313" key="3">
    <source>
        <dbReference type="Proteomes" id="UP000321172"/>
    </source>
</evidence>
<evidence type="ECO:0008006" key="4">
    <source>
        <dbReference type="Google" id="ProtNLM"/>
    </source>
</evidence>
<evidence type="ECO:0000256" key="1">
    <source>
        <dbReference type="SAM" id="Phobius"/>
    </source>
</evidence>
<feature type="transmembrane region" description="Helical" evidence="1">
    <location>
        <begin position="239"/>
        <end position="258"/>
    </location>
</feature>
<name>A0A5B8RYJ6_9SPHN</name>
<feature type="transmembrane region" description="Helical" evidence="1">
    <location>
        <begin position="70"/>
        <end position="89"/>
    </location>
</feature>
<organism evidence="2 3">
    <name type="scientific">Novosphingobium ginsenosidimutans</name>
    <dbReference type="NCBI Taxonomy" id="1176536"/>
    <lineage>
        <taxon>Bacteria</taxon>
        <taxon>Pseudomonadati</taxon>
        <taxon>Pseudomonadota</taxon>
        <taxon>Alphaproteobacteria</taxon>
        <taxon>Sphingomonadales</taxon>
        <taxon>Sphingomonadaceae</taxon>
        <taxon>Novosphingobium</taxon>
    </lineage>
</organism>